<feature type="compositionally biased region" description="Low complexity" evidence="1">
    <location>
        <begin position="168"/>
        <end position="177"/>
    </location>
</feature>
<accession>A0A8J6LE76</accession>
<evidence type="ECO:0000313" key="2">
    <source>
        <dbReference type="EMBL" id="KAH0819474.1"/>
    </source>
</evidence>
<proteinExistence type="predicted"/>
<dbReference type="AlphaFoldDB" id="A0A8J6LE76"/>
<organism evidence="2 3">
    <name type="scientific">Tenebrio molitor</name>
    <name type="common">Yellow mealworm beetle</name>
    <dbReference type="NCBI Taxonomy" id="7067"/>
    <lineage>
        <taxon>Eukaryota</taxon>
        <taxon>Metazoa</taxon>
        <taxon>Ecdysozoa</taxon>
        <taxon>Arthropoda</taxon>
        <taxon>Hexapoda</taxon>
        <taxon>Insecta</taxon>
        <taxon>Pterygota</taxon>
        <taxon>Neoptera</taxon>
        <taxon>Endopterygota</taxon>
        <taxon>Coleoptera</taxon>
        <taxon>Polyphaga</taxon>
        <taxon>Cucujiformia</taxon>
        <taxon>Tenebrionidae</taxon>
        <taxon>Tenebrio</taxon>
    </lineage>
</organism>
<reference evidence="2" key="1">
    <citation type="journal article" date="2020" name="J Insects Food Feed">
        <title>The yellow mealworm (Tenebrio molitor) genome: a resource for the emerging insects as food and feed industry.</title>
        <authorList>
            <person name="Eriksson T."/>
            <person name="Andere A."/>
            <person name="Kelstrup H."/>
            <person name="Emery V."/>
            <person name="Picard C."/>
        </authorList>
    </citation>
    <scope>NUCLEOTIDE SEQUENCE</scope>
    <source>
        <strain evidence="2">Stoneville</strain>
        <tissue evidence="2">Whole head</tissue>
    </source>
</reference>
<keyword evidence="3" id="KW-1185">Reference proteome</keyword>
<dbReference type="Proteomes" id="UP000719412">
    <property type="component" value="Unassembled WGS sequence"/>
</dbReference>
<evidence type="ECO:0000313" key="3">
    <source>
        <dbReference type="Proteomes" id="UP000719412"/>
    </source>
</evidence>
<name>A0A8J6LE76_TENMO</name>
<evidence type="ECO:0000256" key="1">
    <source>
        <dbReference type="SAM" id="MobiDB-lite"/>
    </source>
</evidence>
<gene>
    <name evidence="2" type="ORF">GEV33_003317</name>
</gene>
<comment type="caution">
    <text evidence="2">The sequence shown here is derived from an EMBL/GenBank/DDBJ whole genome shotgun (WGS) entry which is preliminary data.</text>
</comment>
<protein>
    <submittedName>
        <fullName evidence="2">Uncharacterized protein</fullName>
    </submittedName>
</protein>
<sequence>MENTRILEKSKKETNIMKNQTCCTSQIVSHHMLVLHKGRNYMEQDEEKYIGSTNLNMSPSCVATSSHIAQRKVSTKRQHSEHVMSKCHILPYSSENLPRSEGVVGETGLEKMKQQQKTNAEVLPNLIHRYMSIPELNTPSEIRLIEDNIRENDLLKKWAEQFDDESESTSASESLLEITHQDPDDDS</sequence>
<reference evidence="2" key="2">
    <citation type="submission" date="2021-08" db="EMBL/GenBank/DDBJ databases">
        <authorList>
            <person name="Eriksson T."/>
        </authorList>
    </citation>
    <scope>NUCLEOTIDE SEQUENCE</scope>
    <source>
        <strain evidence="2">Stoneville</strain>
        <tissue evidence="2">Whole head</tissue>
    </source>
</reference>
<feature type="region of interest" description="Disordered" evidence="1">
    <location>
        <begin position="161"/>
        <end position="187"/>
    </location>
</feature>
<dbReference type="EMBL" id="JABDTM020014436">
    <property type="protein sequence ID" value="KAH0819474.1"/>
    <property type="molecule type" value="Genomic_DNA"/>
</dbReference>